<evidence type="ECO:0000313" key="5">
    <source>
        <dbReference type="Proteomes" id="UP001244011"/>
    </source>
</evidence>
<feature type="domain" description="Enoyl reductase (ER)" evidence="3">
    <location>
        <begin position="9"/>
        <end position="337"/>
    </location>
</feature>
<organism evidence="4 5">
    <name type="scientific">Phialemonium atrogriseum</name>
    <dbReference type="NCBI Taxonomy" id="1093897"/>
    <lineage>
        <taxon>Eukaryota</taxon>
        <taxon>Fungi</taxon>
        <taxon>Dikarya</taxon>
        <taxon>Ascomycota</taxon>
        <taxon>Pezizomycotina</taxon>
        <taxon>Sordariomycetes</taxon>
        <taxon>Sordariomycetidae</taxon>
        <taxon>Cephalothecales</taxon>
        <taxon>Cephalothecaceae</taxon>
        <taxon>Phialemonium</taxon>
    </lineage>
</organism>
<dbReference type="SUPFAM" id="SSF50129">
    <property type="entry name" value="GroES-like"/>
    <property type="match status" value="1"/>
</dbReference>
<dbReference type="Gene3D" id="3.40.50.720">
    <property type="entry name" value="NAD(P)-binding Rossmann-like Domain"/>
    <property type="match status" value="1"/>
</dbReference>
<dbReference type="InterPro" id="IPR013154">
    <property type="entry name" value="ADH-like_N"/>
</dbReference>
<dbReference type="PANTHER" id="PTHR45348:SF7">
    <property type="entry name" value="ZINC BINDING OXIDOREDUCTASE, PUTATIVE-RELATED"/>
    <property type="match status" value="1"/>
</dbReference>
<keyword evidence="5" id="KW-1185">Reference proteome</keyword>
<accession>A0AAJ0BWY6</accession>
<dbReference type="InterPro" id="IPR011032">
    <property type="entry name" value="GroES-like_sf"/>
</dbReference>
<dbReference type="GO" id="GO:0016651">
    <property type="term" value="F:oxidoreductase activity, acting on NAD(P)H"/>
    <property type="evidence" value="ECO:0007669"/>
    <property type="project" value="InterPro"/>
</dbReference>
<dbReference type="EMBL" id="MU839013">
    <property type="protein sequence ID" value="KAK1765998.1"/>
    <property type="molecule type" value="Genomic_DNA"/>
</dbReference>
<proteinExistence type="inferred from homology"/>
<dbReference type="Gene3D" id="3.90.180.10">
    <property type="entry name" value="Medium-chain alcohol dehydrogenases, catalytic domain"/>
    <property type="match status" value="1"/>
</dbReference>
<dbReference type="InterPro" id="IPR047122">
    <property type="entry name" value="Trans-enoyl_RdTase-like"/>
</dbReference>
<dbReference type="PANTHER" id="PTHR45348">
    <property type="entry name" value="HYPOTHETICAL OXIDOREDUCTASE (EUROFUNG)"/>
    <property type="match status" value="1"/>
</dbReference>
<dbReference type="SUPFAM" id="SSF51735">
    <property type="entry name" value="NAD(P)-binding Rossmann-fold domains"/>
    <property type="match status" value="1"/>
</dbReference>
<gene>
    <name evidence="4" type="ORF">QBC33DRAFT_454054</name>
</gene>
<dbReference type="AlphaFoldDB" id="A0AAJ0BWY6"/>
<keyword evidence="2" id="KW-0560">Oxidoreductase</keyword>
<dbReference type="Proteomes" id="UP001244011">
    <property type="component" value="Unassembled WGS sequence"/>
</dbReference>
<dbReference type="RefSeq" id="XP_060282211.1">
    <property type="nucleotide sequence ID" value="XM_060424712.1"/>
</dbReference>
<dbReference type="InterPro" id="IPR020843">
    <property type="entry name" value="ER"/>
</dbReference>
<evidence type="ECO:0000256" key="1">
    <source>
        <dbReference type="ARBA" id="ARBA00008072"/>
    </source>
</evidence>
<comment type="caution">
    <text evidence="4">The sequence shown here is derived from an EMBL/GenBank/DDBJ whole genome shotgun (WGS) entry which is preliminary data.</text>
</comment>
<dbReference type="GeneID" id="85307899"/>
<reference evidence="4" key="1">
    <citation type="submission" date="2023-06" db="EMBL/GenBank/DDBJ databases">
        <title>Genome-scale phylogeny and comparative genomics of the fungal order Sordariales.</title>
        <authorList>
            <consortium name="Lawrence Berkeley National Laboratory"/>
            <person name="Hensen N."/>
            <person name="Bonometti L."/>
            <person name="Westerberg I."/>
            <person name="Brannstrom I.O."/>
            <person name="Guillou S."/>
            <person name="Cros-Aarteil S."/>
            <person name="Calhoun S."/>
            <person name="Haridas S."/>
            <person name="Kuo A."/>
            <person name="Mondo S."/>
            <person name="Pangilinan J."/>
            <person name="Riley R."/>
            <person name="Labutti K."/>
            <person name="Andreopoulos B."/>
            <person name="Lipzen A."/>
            <person name="Chen C."/>
            <person name="Yanf M."/>
            <person name="Daum C."/>
            <person name="Ng V."/>
            <person name="Clum A."/>
            <person name="Steindorff A."/>
            <person name="Ohm R."/>
            <person name="Martin F."/>
            <person name="Silar P."/>
            <person name="Natvig D."/>
            <person name="Lalanne C."/>
            <person name="Gautier V."/>
            <person name="Ament-Velasquez S.L."/>
            <person name="Kruys A."/>
            <person name="Hutchinson M.I."/>
            <person name="Powell A.J."/>
            <person name="Barry K."/>
            <person name="Miller A.N."/>
            <person name="Grigoriev I.V."/>
            <person name="Debuchy R."/>
            <person name="Gladieux P."/>
            <person name="Thoren M.H."/>
            <person name="Johannesson H."/>
        </authorList>
    </citation>
    <scope>NUCLEOTIDE SEQUENCE</scope>
    <source>
        <strain evidence="4">8032-3</strain>
    </source>
</reference>
<dbReference type="SMART" id="SM00829">
    <property type="entry name" value="PKS_ER"/>
    <property type="match status" value="1"/>
</dbReference>
<comment type="similarity">
    <text evidence="1">Belongs to the zinc-containing alcohol dehydrogenase family.</text>
</comment>
<evidence type="ECO:0000259" key="3">
    <source>
        <dbReference type="SMART" id="SM00829"/>
    </source>
</evidence>
<evidence type="ECO:0000256" key="2">
    <source>
        <dbReference type="ARBA" id="ARBA00023002"/>
    </source>
</evidence>
<dbReference type="InterPro" id="IPR036291">
    <property type="entry name" value="NAD(P)-bd_dom_sf"/>
</dbReference>
<dbReference type="Pfam" id="PF08240">
    <property type="entry name" value="ADH_N"/>
    <property type="match status" value="1"/>
</dbReference>
<sequence>MKALVLTPSTREVSLRELSTPEPGPGEVLIRVHAVALNPVDELYVAKPLAVQDQRVIGTDFAGVVVDVSADLDSSSDPRTKVGARVAGFHQGACSVNDRPGAFAEYVTAPYDLLWKVPANLSLEAASTISMCGLTAAQVIFARLGLPSPFASTSGFLPSQDRDAGESINVLINGASSSVGLYAAQLVHLASQASGRKFRLIGTASRSKHELLRGPPYSYDVLIDYRDQDWPAKVREATGGNGVDYALDCISEGETVYNTHSTLGPEAKFAVIRGTAGGGYDPSKLRVKPIYGAAWEGLGVEIGYNDITVPADPEARAFTTQFYSFLGSEAAAGKVKLEPNPVRNMPGGLERIVPDGLALLSGFVSKRTEVGRTEQYMRPISAEKLVYTI</sequence>
<evidence type="ECO:0000313" key="4">
    <source>
        <dbReference type="EMBL" id="KAK1765998.1"/>
    </source>
</evidence>
<dbReference type="CDD" id="cd08249">
    <property type="entry name" value="enoyl_reductase_like"/>
    <property type="match status" value="1"/>
</dbReference>
<protein>
    <submittedName>
        <fullName evidence="4">Zinc-type alcohol dehydrogenase-like protein C2E1P3.01</fullName>
    </submittedName>
</protein>
<name>A0AAJ0BWY6_9PEZI</name>